<organism evidence="1 2">
    <name type="scientific">Microcystis aeruginosa NIES-44</name>
    <dbReference type="NCBI Taxonomy" id="449439"/>
    <lineage>
        <taxon>Bacteria</taxon>
        <taxon>Bacillati</taxon>
        <taxon>Cyanobacteriota</taxon>
        <taxon>Cyanophyceae</taxon>
        <taxon>Oscillatoriophycideae</taxon>
        <taxon>Chroococcales</taxon>
        <taxon>Microcystaceae</taxon>
        <taxon>Microcystis</taxon>
    </lineage>
</organism>
<gene>
    <name evidence="1" type="ORF">N44_00569</name>
</gene>
<comment type="caution">
    <text evidence="1">The sequence shown here is derived from an EMBL/GenBank/DDBJ whole genome shotgun (WGS) entry which is preliminary data.</text>
</comment>
<dbReference type="AlphaFoldDB" id="A0A0A1VNM3"/>
<name>A0A0A1VNM3_MICAE</name>
<dbReference type="Proteomes" id="UP000030321">
    <property type="component" value="Unassembled WGS sequence"/>
</dbReference>
<dbReference type="RefSeq" id="WP_004163792.1">
    <property type="nucleotide sequence ID" value="NZ_BBPA01000002.1"/>
</dbReference>
<sequence length="70" mass="8009">MTQATFAEILDATEQLPPEAQEQLIHILKSRLRDQKRAELIKDIEEAQQEYAQGQCQSATPQQLMEEILA</sequence>
<reference evidence="2" key="1">
    <citation type="journal article" date="2015" name="Genome">
        <title>Whole Genome Sequence of the Non-Microcystin-Producing Microcystis aeruginosa Strain NIES-44.</title>
        <authorList>
            <person name="Okano K."/>
            <person name="Miyata N."/>
            <person name="Ozaki Y."/>
        </authorList>
    </citation>
    <scope>NUCLEOTIDE SEQUENCE [LARGE SCALE GENOMIC DNA]</scope>
    <source>
        <strain evidence="2">NIES-44</strain>
    </source>
</reference>
<protein>
    <submittedName>
        <fullName evidence="1">HigA protein (Antitoxin to HigB)</fullName>
    </submittedName>
</protein>
<evidence type="ECO:0000313" key="1">
    <source>
        <dbReference type="EMBL" id="GAL91200.1"/>
    </source>
</evidence>
<proteinExistence type="predicted"/>
<dbReference type="EMBL" id="BBPA01000002">
    <property type="protein sequence ID" value="GAL91200.1"/>
    <property type="molecule type" value="Genomic_DNA"/>
</dbReference>
<accession>A0A0A1VNM3</accession>
<evidence type="ECO:0000313" key="2">
    <source>
        <dbReference type="Proteomes" id="UP000030321"/>
    </source>
</evidence>